<evidence type="ECO:0000313" key="3">
    <source>
        <dbReference type="Proteomes" id="UP001416858"/>
    </source>
</evidence>
<feature type="chain" id="PRO_5046022489" description="DsrE/DsrF-like family protein" evidence="1">
    <location>
        <begin position="23"/>
        <end position="193"/>
    </location>
</feature>
<dbReference type="SUPFAM" id="SSF75169">
    <property type="entry name" value="DsrEFH-like"/>
    <property type="match status" value="1"/>
</dbReference>
<dbReference type="Proteomes" id="UP001416858">
    <property type="component" value="Unassembled WGS sequence"/>
</dbReference>
<organism evidence="2 3">
    <name type="scientific">Novipirellula caenicola</name>
    <dbReference type="NCBI Taxonomy" id="1536901"/>
    <lineage>
        <taxon>Bacteria</taxon>
        <taxon>Pseudomonadati</taxon>
        <taxon>Planctomycetota</taxon>
        <taxon>Planctomycetia</taxon>
        <taxon>Pirellulales</taxon>
        <taxon>Pirellulaceae</taxon>
        <taxon>Novipirellula</taxon>
    </lineage>
</organism>
<dbReference type="Pfam" id="PF02635">
    <property type="entry name" value="DsrE"/>
    <property type="match status" value="1"/>
</dbReference>
<protein>
    <recommendedName>
        <fullName evidence="4">DsrE/DsrF-like family protein</fullName>
    </recommendedName>
</protein>
<evidence type="ECO:0008006" key="4">
    <source>
        <dbReference type="Google" id="ProtNLM"/>
    </source>
</evidence>
<dbReference type="InterPro" id="IPR027396">
    <property type="entry name" value="DsrEFH-like"/>
</dbReference>
<dbReference type="InterPro" id="IPR003787">
    <property type="entry name" value="Sulphur_relay_DsrE/F-like"/>
</dbReference>
<sequence length="193" mass="20306">MRSTIPMLATLLLLVMPTLGQAADPTGEPNFKYPVIKDHGGIVTLSDAAHQPKANSKVLLDITSDAKSGSVIKGFDRAALILNQYSEAGAGMDNGFKMAIILHGPATKAALSDTGYGKHTDPYLNAKGKNKNPNLELIGKLKEAGVKIYVCGQALAHHGFATSDVASDVEVAVSAATVNINSQMDGYAYLPFH</sequence>
<feature type="signal peptide" evidence="1">
    <location>
        <begin position="1"/>
        <end position="22"/>
    </location>
</feature>
<dbReference type="Gene3D" id="3.40.1260.10">
    <property type="entry name" value="DsrEFH-like"/>
    <property type="match status" value="1"/>
</dbReference>
<gene>
    <name evidence="2" type="ORF">Rcae01_06462</name>
</gene>
<name>A0ABP9W359_9BACT</name>
<evidence type="ECO:0000256" key="1">
    <source>
        <dbReference type="SAM" id="SignalP"/>
    </source>
</evidence>
<keyword evidence="3" id="KW-1185">Reference proteome</keyword>
<dbReference type="EMBL" id="BAABRO010000031">
    <property type="protein sequence ID" value="GAA5510950.1"/>
    <property type="molecule type" value="Genomic_DNA"/>
</dbReference>
<keyword evidence="1" id="KW-0732">Signal</keyword>
<dbReference type="PANTHER" id="PTHR37691">
    <property type="entry name" value="BLR3518 PROTEIN"/>
    <property type="match status" value="1"/>
</dbReference>
<dbReference type="PANTHER" id="PTHR37691:SF1">
    <property type="entry name" value="BLR3518 PROTEIN"/>
    <property type="match status" value="1"/>
</dbReference>
<proteinExistence type="predicted"/>
<comment type="caution">
    <text evidence="2">The sequence shown here is derived from an EMBL/GenBank/DDBJ whole genome shotgun (WGS) entry which is preliminary data.</text>
</comment>
<accession>A0ABP9W359</accession>
<evidence type="ECO:0000313" key="2">
    <source>
        <dbReference type="EMBL" id="GAA5510950.1"/>
    </source>
</evidence>
<reference evidence="2 3" key="1">
    <citation type="submission" date="2024-02" db="EMBL/GenBank/DDBJ databases">
        <title>Rhodopirellula caenicola NBRC 110016.</title>
        <authorList>
            <person name="Ichikawa N."/>
            <person name="Katano-Makiyama Y."/>
            <person name="Hidaka K."/>
        </authorList>
    </citation>
    <scope>NUCLEOTIDE SEQUENCE [LARGE SCALE GENOMIC DNA]</scope>
    <source>
        <strain evidence="2 3">NBRC 110016</strain>
    </source>
</reference>